<gene>
    <name evidence="2" type="ORF">DFL_001101</name>
</gene>
<organism evidence="2 3">
    <name type="scientific">Arthrobotrys flagrans</name>
    <name type="common">Nematode-trapping fungus</name>
    <name type="synonym">Trichothecium flagrans</name>
    <dbReference type="NCBI Taxonomy" id="97331"/>
    <lineage>
        <taxon>Eukaryota</taxon>
        <taxon>Fungi</taxon>
        <taxon>Dikarya</taxon>
        <taxon>Ascomycota</taxon>
        <taxon>Pezizomycotina</taxon>
        <taxon>Orbiliomycetes</taxon>
        <taxon>Orbiliales</taxon>
        <taxon>Orbiliaceae</taxon>
        <taxon>Arthrobotrys</taxon>
    </lineage>
</organism>
<evidence type="ECO:0000256" key="1">
    <source>
        <dbReference type="SAM" id="MobiDB-lite"/>
    </source>
</evidence>
<sequence length="116" mass="13258">MPSKSTWQPPTAGINSRGQHEHAHDPYGNYYRNGRRNSRDGREIISGSPLKRFGWRHAVEQMQSVADQFVGMKDGEEHLRVAKDLRNVSEWLNRVDRGPGRIQVMEGVQSKAFDAQ</sequence>
<proteinExistence type="predicted"/>
<comment type="caution">
    <text evidence="2">The sequence shown here is derived from an EMBL/GenBank/DDBJ whole genome shotgun (WGS) entry which is preliminary data.</text>
</comment>
<dbReference type="RefSeq" id="XP_067495669.1">
    <property type="nucleotide sequence ID" value="XM_067629672.1"/>
</dbReference>
<name>A0A437AG66_ARTFL</name>
<dbReference type="OrthoDB" id="10313759at2759"/>
<evidence type="ECO:0000313" key="3">
    <source>
        <dbReference type="Proteomes" id="UP000283090"/>
    </source>
</evidence>
<protein>
    <submittedName>
        <fullName evidence="2">Uncharacterized protein</fullName>
    </submittedName>
</protein>
<accession>A0A437AG66</accession>
<dbReference type="EMBL" id="SAEB01000001">
    <property type="protein sequence ID" value="RVD90125.1"/>
    <property type="molecule type" value="Genomic_DNA"/>
</dbReference>
<dbReference type="GeneID" id="93583412"/>
<reference evidence="2 3" key="1">
    <citation type="submission" date="2019-01" db="EMBL/GenBank/DDBJ databases">
        <title>Intercellular communication is required for trap formation in the nematode-trapping fungus Duddingtonia flagrans.</title>
        <authorList>
            <person name="Youssar L."/>
            <person name="Wernet V."/>
            <person name="Hensel N."/>
            <person name="Hildebrandt H.-G."/>
            <person name="Fischer R."/>
        </authorList>
    </citation>
    <scope>NUCLEOTIDE SEQUENCE [LARGE SCALE GENOMIC DNA]</scope>
    <source>
        <strain evidence="2 3">CBS H-5679</strain>
    </source>
</reference>
<evidence type="ECO:0000313" key="2">
    <source>
        <dbReference type="EMBL" id="RVD90125.1"/>
    </source>
</evidence>
<feature type="compositionally biased region" description="Polar residues" evidence="1">
    <location>
        <begin position="1"/>
        <end position="17"/>
    </location>
</feature>
<feature type="region of interest" description="Disordered" evidence="1">
    <location>
        <begin position="1"/>
        <end position="44"/>
    </location>
</feature>
<keyword evidence="3" id="KW-1185">Reference proteome</keyword>
<dbReference type="Proteomes" id="UP000283090">
    <property type="component" value="Unassembled WGS sequence"/>
</dbReference>
<dbReference type="VEuPathDB" id="FungiDB:DFL_001101"/>
<dbReference type="AlphaFoldDB" id="A0A437AG66"/>